<reference evidence="1 2" key="1">
    <citation type="submission" date="2021-06" db="EMBL/GenBank/DDBJ databases">
        <authorList>
            <person name="Palmer J.M."/>
        </authorList>
    </citation>
    <scope>NUCLEOTIDE SEQUENCE [LARGE SCALE GENOMIC DNA]</scope>
    <source>
        <strain evidence="1 2">GA_2019</strain>
        <tissue evidence="1">Muscle</tissue>
    </source>
</reference>
<name>A0ABV0N1J2_9TELE</name>
<evidence type="ECO:0000313" key="2">
    <source>
        <dbReference type="Proteomes" id="UP001476798"/>
    </source>
</evidence>
<proteinExistence type="predicted"/>
<gene>
    <name evidence="1" type="ORF">GOODEAATRI_014806</name>
</gene>
<keyword evidence="2" id="KW-1185">Reference proteome</keyword>
<evidence type="ECO:0000313" key="1">
    <source>
        <dbReference type="EMBL" id="MEQ2165233.1"/>
    </source>
</evidence>
<sequence>MAAQNLASLVLRVIYYLLSYLLYEWCQGYKGPVTLHAGKQSLVLFHSALCCHSLKEGISQTGLNLHAAAALSLNEKGFLLLEDI</sequence>
<dbReference type="Proteomes" id="UP001476798">
    <property type="component" value="Unassembled WGS sequence"/>
</dbReference>
<dbReference type="EMBL" id="JAHRIO010021054">
    <property type="protein sequence ID" value="MEQ2165233.1"/>
    <property type="molecule type" value="Genomic_DNA"/>
</dbReference>
<comment type="caution">
    <text evidence="1">The sequence shown here is derived from an EMBL/GenBank/DDBJ whole genome shotgun (WGS) entry which is preliminary data.</text>
</comment>
<protein>
    <submittedName>
        <fullName evidence="1">Uncharacterized protein</fullName>
    </submittedName>
</protein>
<organism evidence="1 2">
    <name type="scientific">Goodea atripinnis</name>
    <dbReference type="NCBI Taxonomy" id="208336"/>
    <lineage>
        <taxon>Eukaryota</taxon>
        <taxon>Metazoa</taxon>
        <taxon>Chordata</taxon>
        <taxon>Craniata</taxon>
        <taxon>Vertebrata</taxon>
        <taxon>Euteleostomi</taxon>
        <taxon>Actinopterygii</taxon>
        <taxon>Neopterygii</taxon>
        <taxon>Teleostei</taxon>
        <taxon>Neoteleostei</taxon>
        <taxon>Acanthomorphata</taxon>
        <taxon>Ovalentaria</taxon>
        <taxon>Atherinomorphae</taxon>
        <taxon>Cyprinodontiformes</taxon>
        <taxon>Goodeidae</taxon>
        <taxon>Goodea</taxon>
    </lineage>
</organism>
<accession>A0ABV0N1J2</accession>